<accession>A0A8K0JPL7</accession>
<feature type="transmembrane region" description="Helical" evidence="1">
    <location>
        <begin position="325"/>
        <end position="342"/>
    </location>
</feature>
<keyword evidence="1" id="KW-0472">Membrane</keyword>
<gene>
    <name evidence="2" type="ORF">FFLO_01646</name>
</gene>
<protein>
    <submittedName>
        <fullName evidence="2">Uncharacterized protein</fullName>
    </submittedName>
</protein>
<feature type="transmembrane region" description="Helical" evidence="1">
    <location>
        <begin position="193"/>
        <end position="213"/>
    </location>
</feature>
<dbReference type="Pfam" id="PF06966">
    <property type="entry name" value="DUF1295"/>
    <property type="match status" value="1"/>
</dbReference>
<dbReference type="Gene3D" id="1.20.120.1630">
    <property type="match status" value="1"/>
</dbReference>
<keyword evidence="1" id="KW-0812">Transmembrane</keyword>
<feature type="transmembrane region" description="Helical" evidence="1">
    <location>
        <begin position="51"/>
        <end position="69"/>
    </location>
</feature>
<dbReference type="Proteomes" id="UP000812966">
    <property type="component" value="Unassembled WGS sequence"/>
</dbReference>
<feature type="transmembrane region" description="Helical" evidence="1">
    <location>
        <begin position="290"/>
        <end position="313"/>
    </location>
</feature>
<sequence length="402" mass="45871">MDKLDLVSYIPAAFRSFPAYLQQHIHHARNPWSFFEYYQNAPDSIHTIMPLFWTSLTLTYVLGLVTGNVSQIDRQWTFLPIAYSLHFVLYPLFNNNGEAFLHNLPRLCLMWSLMVVWGVRLTAHTARRGLYNFFDEDYRWQIWRDQLPTWLFQLFHLGFIAIAQSLLLAAMSLPYQNVLLTPRPTQSSSALGLPYGLGATDVILTVLTLLTIYTQFMADNQQYHFQTYKQHVKKSQSQDDINVNIPRNVTTYKQGPFDITWTPKDAQRGFITKGLWAWSRHPNFACEMTFWALQGLFPLLSASFGSVGAGLTVGEKRGMVLPSPIIPAIAYSCLFIASTWFTESITAPKYPAYKSYQALVGQFAPQVTVFKGIISLLLGTRTRLAEELGWVGSRDVKGKKVQ</sequence>
<dbReference type="PANTHER" id="PTHR32251">
    <property type="entry name" value="3-OXO-5-ALPHA-STEROID 4-DEHYDROGENASE"/>
    <property type="match status" value="1"/>
</dbReference>
<organism evidence="2 3">
    <name type="scientific">Filobasidium floriforme</name>
    <dbReference type="NCBI Taxonomy" id="5210"/>
    <lineage>
        <taxon>Eukaryota</taxon>
        <taxon>Fungi</taxon>
        <taxon>Dikarya</taxon>
        <taxon>Basidiomycota</taxon>
        <taxon>Agaricomycotina</taxon>
        <taxon>Tremellomycetes</taxon>
        <taxon>Filobasidiales</taxon>
        <taxon>Filobasidiaceae</taxon>
        <taxon>Filobasidium</taxon>
    </lineage>
</organism>
<dbReference type="EMBL" id="JABELV010000023">
    <property type="protein sequence ID" value="KAG7562956.1"/>
    <property type="molecule type" value="Genomic_DNA"/>
</dbReference>
<feature type="transmembrane region" description="Helical" evidence="1">
    <location>
        <begin position="150"/>
        <end position="173"/>
    </location>
</feature>
<dbReference type="GO" id="GO:0016020">
    <property type="term" value="C:membrane"/>
    <property type="evidence" value="ECO:0007669"/>
    <property type="project" value="TreeGrafter"/>
</dbReference>
<feature type="transmembrane region" description="Helical" evidence="1">
    <location>
        <begin position="76"/>
        <end position="93"/>
    </location>
</feature>
<feature type="transmembrane region" description="Helical" evidence="1">
    <location>
        <begin position="99"/>
        <end position="119"/>
    </location>
</feature>
<proteinExistence type="predicted"/>
<keyword evidence="3" id="KW-1185">Reference proteome</keyword>
<evidence type="ECO:0000313" key="2">
    <source>
        <dbReference type="EMBL" id="KAG7562956.1"/>
    </source>
</evidence>
<keyword evidence="1" id="KW-1133">Transmembrane helix</keyword>
<dbReference type="AlphaFoldDB" id="A0A8K0JPL7"/>
<dbReference type="OrthoDB" id="201504at2759"/>
<reference evidence="2" key="1">
    <citation type="submission" date="2020-04" db="EMBL/GenBank/DDBJ databases">
        <title>Analysis of mating type loci in Filobasidium floriforme.</title>
        <authorList>
            <person name="Nowrousian M."/>
        </authorList>
    </citation>
    <scope>NUCLEOTIDE SEQUENCE</scope>
    <source>
        <strain evidence="2">CBS 6242</strain>
    </source>
</reference>
<dbReference type="InterPro" id="IPR010721">
    <property type="entry name" value="UstE-like"/>
</dbReference>
<comment type="caution">
    <text evidence="2">The sequence shown here is derived from an EMBL/GenBank/DDBJ whole genome shotgun (WGS) entry which is preliminary data.</text>
</comment>
<evidence type="ECO:0000313" key="3">
    <source>
        <dbReference type="Proteomes" id="UP000812966"/>
    </source>
</evidence>
<dbReference type="PANTHER" id="PTHR32251:SF23">
    <property type="entry name" value="3-OXO-5-ALPHA-STEROID 4-DEHYDROGENASE (DUF1295)"/>
    <property type="match status" value="1"/>
</dbReference>
<evidence type="ECO:0000256" key="1">
    <source>
        <dbReference type="SAM" id="Phobius"/>
    </source>
</evidence>
<name>A0A8K0JPL7_9TREE</name>